<reference evidence="4 5" key="1">
    <citation type="submission" date="2015-09" db="EMBL/GenBank/DDBJ databases">
        <title>Sorangium comparison.</title>
        <authorList>
            <person name="Zaburannyi N."/>
            <person name="Bunk B."/>
            <person name="Overmann J."/>
            <person name="Mueller R."/>
        </authorList>
    </citation>
    <scope>NUCLEOTIDE SEQUENCE [LARGE SCALE GENOMIC DNA]</scope>
    <source>
        <strain evidence="4 5">So ceGT47</strain>
    </source>
</reference>
<feature type="domain" description="Chitin-binding type-4" evidence="3">
    <location>
        <begin position="42"/>
        <end position="158"/>
    </location>
</feature>
<feature type="signal peptide" evidence="2">
    <location>
        <begin position="1"/>
        <end position="18"/>
    </location>
</feature>
<organism evidence="4 5">
    <name type="scientific">Sorangium cellulosum</name>
    <name type="common">Polyangium cellulosum</name>
    <dbReference type="NCBI Taxonomy" id="56"/>
    <lineage>
        <taxon>Bacteria</taxon>
        <taxon>Pseudomonadati</taxon>
        <taxon>Myxococcota</taxon>
        <taxon>Polyangia</taxon>
        <taxon>Polyangiales</taxon>
        <taxon>Polyangiaceae</taxon>
        <taxon>Sorangium</taxon>
    </lineage>
</organism>
<evidence type="ECO:0000256" key="2">
    <source>
        <dbReference type="SAM" id="SignalP"/>
    </source>
</evidence>
<evidence type="ECO:0000313" key="4">
    <source>
        <dbReference type="EMBL" id="AUX23942.1"/>
    </source>
</evidence>
<feature type="compositionally biased region" description="Gly residues" evidence="1">
    <location>
        <begin position="235"/>
        <end position="244"/>
    </location>
</feature>
<accession>A0A4V0NDV0</accession>
<sequence>MRRLLIGSFVFAAVVSFAGVGRAHITLTSPAPRHGPDQQKVSPCGARGDARGEAVTVFEPGETITVAWDETIDHPGHFRIMFDDDGFDDFPEPADEFDLCEPGGDQGCLLDGIEDKRGGSYSVQVTLPEIECENCTLQLIQVMTDRKPATLYYACADLALRSSGEDPGAATSSSSAGAGGGAATGAGGGAATSSSSGAATGAGGGAATSSSSGAATGAGGGAATSSSSSAVTGAGEEGVGGSGPGTSEDDGGCSFGGAGGAPAPAALALAALGAVAARRRRRALP</sequence>
<dbReference type="Pfam" id="PF03067">
    <property type="entry name" value="LPMO_10"/>
    <property type="match status" value="1"/>
</dbReference>
<evidence type="ECO:0000313" key="5">
    <source>
        <dbReference type="Proteomes" id="UP000295781"/>
    </source>
</evidence>
<proteinExistence type="predicted"/>
<feature type="compositionally biased region" description="Gly residues" evidence="1">
    <location>
        <begin position="177"/>
        <end position="190"/>
    </location>
</feature>
<evidence type="ECO:0000259" key="3">
    <source>
        <dbReference type="Pfam" id="PF03067"/>
    </source>
</evidence>
<gene>
    <name evidence="4" type="ORF">SOCEGT47_044730</name>
</gene>
<dbReference type="InterPro" id="IPR004302">
    <property type="entry name" value="Cellulose/chitin-bd_N"/>
</dbReference>
<name>A0A4V0NDV0_SORCE</name>
<dbReference type="PANTHER" id="PTHR46901">
    <property type="entry name" value="GH04942P"/>
    <property type="match status" value="1"/>
</dbReference>
<dbReference type="AlphaFoldDB" id="A0A4V0NDV0"/>
<dbReference type="Proteomes" id="UP000295781">
    <property type="component" value="Chromosome"/>
</dbReference>
<dbReference type="RefSeq" id="WP_129349483.1">
    <property type="nucleotide sequence ID" value="NZ_CP012670.1"/>
</dbReference>
<feature type="region of interest" description="Disordered" evidence="1">
    <location>
        <begin position="164"/>
        <end position="258"/>
    </location>
</feature>
<dbReference type="EMBL" id="CP012670">
    <property type="protein sequence ID" value="AUX23942.1"/>
    <property type="molecule type" value="Genomic_DNA"/>
</dbReference>
<protein>
    <recommendedName>
        <fullName evidence="3">Chitin-binding type-4 domain-containing protein</fullName>
    </recommendedName>
</protein>
<dbReference type="InterPro" id="IPR024038">
    <property type="entry name" value="MYXO-CTERM"/>
</dbReference>
<dbReference type="NCBIfam" id="NF043005">
    <property type="entry name" value="sce4755_fam"/>
    <property type="match status" value="1"/>
</dbReference>
<dbReference type="NCBIfam" id="TIGR03901">
    <property type="entry name" value="MYXO-CTERM"/>
    <property type="match status" value="1"/>
</dbReference>
<evidence type="ECO:0000256" key="1">
    <source>
        <dbReference type="SAM" id="MobiDB-lite"/>
    </source>
</evidence>
<feature type="region of interest" description="Disordered" evidence="1">
    <location>
        <begin position="27"/>
        <end position="47"/>
    </location>
</feature>
<feature type="compositionally biased region" description="Low complexity" evidence="1">
    <location>
        <begin position="223"/>
        <end position="234"/>
    </location>
</feature>
<dbReference type="PANTHER" id="PTHR46901:SF2">
    <property type="entry name" value="GH04942P"/>
    <property type="match status" value="1"/>
</dbReference>
<dbReference type="OrthoDB" id="5520229at2"/>
<keyword evidence="2" id="KW-0732">Signal</keyword>
<feature type="chain" id="PRO_5020975834" description="Chitin-binding type-4 domain-containing protein" evidence="2">
    <location>
        <begin position="19"/>
        <end position="285"/>
    </location>
</feature>